<protein>
    <submittedName>
        <fullName evidence="2">Uncharacterized protein</fullName>
    </submittedName>
</protein>
<dbReference type="EnsemblMetazoa" id="SCAU009799-RA">
    <property type="protein sequence ID" value="SCAU009799-PA"/>
    <property type="gene ID" value="SCAU009799"/>
</dbReference>
<dbReference type="VEuPathDB" id="VectorBase:SCAU009799"/>
<evidence type="ECO:0000256" key="1">
    <source>
        <dbReference type="SAM" id="Coils"/>
    </source>
</evidence>
<keyword evidence="3" id="KW-1185">Reference proteome</keyword>
<dbReference type="Proteomes" id="UP000095300">
    <property type="component" value="Unassembled WGS sequence"/>
</dbReference>
<dbReference type="AlphaFoldDB" id="A0A1I8PNW8"/>
<evidence type="ECO:0000313" key="3">
    <source>
        <dbReference type="Proteomes" id="UP000095300"/>
    </source>
</evidence>
<accession>A0A1I8PNW8</accession>
<gene>
    <name evidence="2" type="primary">106088129</name>
</gene>
<dbReference type="OrthoDB" id="6415470at2759"/>
<keyword evidence="1" id="KW-0175">Coiled coil</keyword>
<sequence>MIVFRRTFITSINLQKRSGYGRKSLPGLQRQISVHDEVDVVDEIERNPEGFGDLESDLLNVHKTHKRFEQELEDHKDRIRKFVVKSKYFRDAKLPNFLTYAEKQQIKHLHESDSEQWTVEALSESFPANCEIIKKIIKSRWKPFSIKSHDASVFRNWELFKKGSIKVPADLEVHLKKFCHRNVQHSPNVASFEKHVNAPSSTEFSSIVKISSQSKRSDGPKVLPLCSGNDEDTVLLGKVLDKKYMRFTDLKKNRSETEGTDVIGMNGVEQTSSSSLPNPTVTADNFSLRLSESFLNEIEISNEDRKRFEVSRVKDQPFQPYSYSTENI</sequence>
<name>A0A1I8PNW8_STOCA</name>
<dbReference type="PANTHER" id="PTHR13475">
    <property type="entry name" value="NEUGRIN"/>
    <property type="match status" value="1"/>
</dbReference>
<dbReference type="GO" id="GO:0005634">
    <property type="term" value="C:nucleus"/>
    <property type="evidence" value="ECO:0007669"/>
    <property type="project" value="TreeGrafter"/>
</dbReference>
<proteinExistence type="predicted"/>
<reference evidence="2" key="1">
    <citation type="submission" date="2020-05" db="UniProtKB">
        <authorList>
            <consortium name="EnsemblMetazoa"/>
        </authorList>
    </citation>
    <scope>IDENTIFICATION</scope>
    <source>
        <strain evidence="2">USDA</strain>
    </source>
</reference>
<organism evidence="2 3">
    <name type="scientific">Stomoxys calcitrans</name>
    <name type="common">Stable fly</name>
    <name type="synonym">Conops calcitrans</name>
    <dbReference type="NCBI Taxonomy" id="35570"/>
    <lineage>
        <taxon>Eukaryota</taxon>
        <taxon>Metazoa</taxon>
        <taxon>Ecdysozoa</taxon>
        <taxon>Arthropoda</taxon>
        <taxon>Hexapoda</taxon>
        <taxon>Insecta</taxon>
        <taxon>Pterygota</taxon>
        <taxon>Neoptera</taxon>
        <taxon>Endopterygota</taxon>
        <taxon>Diptera</taxon>
        <taxon>Brachycera</taxon>
        <taxon>Muscomorpha</taxon>
        <taxon>Muscoidea</taxon>
        <taxon>Muscidae</taxon>
        <taxon>Stomoxys</taxon>
    </lineage>
</organism>
<dbReference type="Pfam" id="PF06413">
    <property type="entry name" value="Neugrin"/>
    <property type="match status" value="1"/>
</dbReference>
<dbReference type="InterPro" id="IPR010487">
    <property type="entry name" value="NGRN/Rrg9"/>
</dbReference>
<dbReference type="PANTHER" id="PTHR13475:SF3">
    <property type="entry name" value="NEUGRIN"/>
    <property type="match status" value="1"/>
</dbReference>
<evidence type="ECO:0000313" key="2">
    <source>
        <dbReference type="EnsemblMetazoa" id="SCAU009799-PA"/>
    </source>
</evidence>
<feature type="coiled-coil region" evidence="1">
    <location>
        <begin position="58"/>
        <end position="85"/>
    </location>
</feature>